<evidence type="ECO:0000256" key="1">
    <source>
        <dbReference type="SAM" id="MobiDB-lite"/>
    </source>
</evidence>
<organism evidence="2 3">
    <name type="scientific">Phycomyces blakesleeanus</name>
    <dbReference type="NCBI Taxonomy" id="4837"/>
    <lineage>
        <taxon>Eukaryota</taxon>
        <taxon>Fungi</taxon>
        <taxon>Fungi incertae sedis</taxon>
        <taxon>Mucoromycota</taxon>
        <taxon>Mucoromycotina</taxon>
        <taxon>Mucoromycetes</taxon>
        <taxon>Mucorales</taxon>
        <taxon>Phycomycetaceae</taxon>
        <taxon>Phycomyces</taxon>
    </lineage>
</organism>
<name>A0ABR3B9W8_PHYBL</name>
<reference evidence="2 3" key="1">
    <citation type="submission" date="2024-04" db="EMBL/GenBank/DDBJ databases">
        <title>Symmetric and asymmetric DNA N6-adenine methylation regulates different biological responses in Mucorales.</title>
        <authorList>
            <consortium name="Lawrence Berkeley National Laboratory"/>
            <person name="Lax C."/>
            <person name="Mondo S.J."/>
            <person name="Osorio-Concepcion M."/>
            <person name="Muszewska A."/>
            <person name="Corrochano-Luque M."/>
            <person name="Gutierrez G."/>
            <person name="Riley R."/>
            <person name="Lipzen A."/>
            <person name="Guo J."/>
            <person name="Hundley H."/>
            <person name="Amirebrahimi M."/>
            <person name="Ng V."/>
            <person name="Lorenzo-Gutierrez D."/>
            <person name="Binder U."/>
            <person name="Yang J."/>
            <person name="Song Y."/>
            <person name="Canovas D."/>
            <person name="Navarro E."/>
            <person name="Freitag M."/>
            <person name="Gabaldon T."/>
            <person name="Grigoriev I.V."/>
            <person name="Corrochano L.M."/>
            <person name="Nicolas F.E."/>
            <person name="Garre V."/>
        </authorList>
    </citation>
    <scope>NUCLEOTIDE SEQUENCE [LARGE SCALE GENOMIC DNA]</scope>
    <source>
        <strain evidence="2 3">L51</strain>
    </source>
</reference>
<sequence>MLNTNGSSSGQQTVAEILTGNEEDEREDERVKRYDDSSDVLFENSDDVYSEAIINRKILSLLKKQDHHLEKQAQHMEKQEAFFDNPKTELS</sequence>
<feature type="region of interest" description="Disordered" evidence="1">
    <location>
        <begin position="1"/>
        <end position="34"/>
    </location>
</feature>
<dbReference type="EMBL" id="JBCLYO010000002">
    <property type="protein sequence ID" value="KAL0092771.1"/>
    <property type="molecule type" value="Genomic_DNA"/>
</dbReference>
<proteinExistence type="predicted"/>
<evidence type="ECO:0000313" key="2">
    <source>
        <dbReference type="EMBL" id="KAL0092771.1"/>
    </source>
</evidence>
<dbReference type="Proteomes" id="UP001448207">
    <property type="component" value="Unassembled WGS sequence"/>
</dbReference>
<protein>
    <submittedName>
        <fullName evidence="2">Uncharacterized protein</fullName>
    </submittedName>
</protein>
<comment type="caution">
    <text evidence="2">The sequence shown here is derived from an EMBL/GenBank/DDBJ whole genome shotgun (WGS) entry which is preliminary data.</text>
</comment>
<evidence type="ECO:0000313" key="3">
    <source>
        <dbReference type="Proteomes" id="UP001448207"/>
    </source>
</evidence>
<accession>A0ABR3B9W8</accession>
<keyword evidence="3" id="KW-1185">Reference proteome</keyword>
<feature type="compositionally biased region" description="Polar residues" evidence="1">
    <location>
        <begin position="1"/>
        <end position="14"/>
    </location>
</feature>
<gene>
    <name evidence="2" type="ORF">J3Q64DRAFT_1830380</name>
</gene>